<feature type="domain" description="Aconitase/3-isopropylmalate dehydratase large subunit alpha/beta/alpha" evidence="16">
    <location>
        <begin position="34"/>
        <end position="477"/>
    </location>
</feature>
<dbReference type="PRINTS" id="PR00415">
    <property type="entry name" value="ACONITASE"/>
</dbReference>
<dbReference type="InterPro" id="IPR006248">
    <property type="entry name" value="Aconitase_mito-like"/>
</dbReference>
<dbReference type="InterPro" id="IPR050926">
    <property type="entry name" value="Aconitase/IPM_isomerase"/>
</dbReference>
<dbReference type="AlphaFoldDB" id="A0A3P3W9M3"/>
<evidence type="ECO:0000256" key="3">
    <source>
        <dbReference type="ARBA" id="ARBA00007185"/>
    </source>
</evidence>
<keyword evidence="7" id="KW-0479">Metal-binding</keyword>
<dbReference type="Gene3D" id="3.40.1060.10">
    <property type="entry name" value="Aconitase, Domain 2"/>
    <property type="match status" value="1"/>
</dbReference>
<dbReference type="Proteomes" id="UP000275719">
    <property type="component" value="Unassembled WGS sequence"/>
</dbReference>
<keyword evidence="19" id="KW-1185">Reference proteome</keyword>
<evidence type="ECO:0000256" key="5">
    <source>
        <dbReference type="ARBA" id="ARBA00019378"/>
    </source>
</evidence>
<dbReference type="InterPro" id="IPR015928">
    <property type="entry name" value="Aconitase/3IPM_dehydase_swvl"/>
</dbReference>
<dbReference type="Gene3D" id="3.30.499.10">
    <property type="entry name" value="Aconitase, domain 3"/>
    <property type="match status" value="2"/>
</dbReference>
<dbReference type="PANTHER" id="PTHR43160:SF3">
    <property type="entry name" value="ACONITATE HYDRATASE, MITOCHONDRIAL"/>
    <property type="match status" value="1"/>
</dbReference>
<dbReference type="PROSITE" id="PS01244">
    <property type="entry name" value="ACONITASE_2"/>
    <property type="match status" value="1"/>
</dbReference>
<keyword evidence="9" id="KW-0408">Iron</keyword>
<evidence type="ECO:0000256" key="9">
    <source>
        <dbReference type="ARBA" id="ARBA00023004"/>
    </source>
</evidence>
<gene>
    <name evidence="18" type="ORF">EG240_11995</name>
</gene>
<dbReference type="SUPFAM" id="SSF53732">
    <property type="entry name" value="Aconitase iron-sulfur domain"/>
    <property type="match status" value="1"/>
</dbReference>
<evidence type="ECO:0000256" key="15">
    <source>
        <dbReference type="ARBA" id="ARBA00031977"/>
    </source>
</evidence>
<reference evidence="18 19" key="1">
    <citation type="submission" date="2018-11" db="EMBL/GenBank/DDBJ databases">
        <title>Flavobacterium sp. nov., YIM 102701-2 draft genome.</title>
        <authorList>
            <person name="Li G."/>
            <person name="Jiang Y."/>
        </authorList>
    </citation>
    <scope>NUCLEOTIDE SEQUENCE [LARGE SCALE GENOMIC DNA]</scope>
    <source>
        <strain evidence="18 19">YIM 102701-2</strain>
    </source>
</reference>
<feature type="domain" description="Aconitase A/isopropylmalate dehydratase small subunit swivel" evidence="17">
    <location>
        <begin position="558"/>
        <end position="686"/>
    </location>
</feature>
<comment type="similarity">
    <text evidence="3">Belongs to the aconitase/IPM isomerase family.</text>
</comment>
<dbReference type="RefSeq" id="WP_125019634.1">
    <property type="nucleotide sequence ID" value="NZ_RQVQ01000029.1"/>
</dbReference>
<dbReference type="InterPro" id="IPR015932">
    <property type="entry name" value="Aconitase_dom2"/>
</dbReference>
<dbReference type="GO" id="GO:0005829">
    <property type="term" value="C:cytosol"/>
    <property type="evidence" value="ECO:0007669"/>
    <property type="project" value="TreeGrafter"/>
</dbReference>
<dbReference type="GO" id="GO:0046872">
    <property type="term" value="F:metal ion binding"/>
    <property type="evidence" value="ECO:0007669"/>
    <property type="project" value="UniProtKB-KW"/>
</dbReference>
<dbReference type="EMBL" id="RQVQ01000029">
    <property type="protein sequence ID" value="RRJ89353.1"/>
    <property type="molecule type" value="Genomic_DNA"/>
</dbReference>
<evidence type="ECO:0000313" key="19">
    <source>
        <dbReference type="Proteomes" id="UP000275719"/>
    </source>
</evidence>
<comment type="caution">
    <text evidence="18">The sequence shown here is derived from an EMBL/GenBank/DDBJ whole genome shotgun (WGS) entry which is preliminary data.</text>
</comment>
<evidence type="ECO:0000256" key="6">
    <source>
        <dbReference type="ARBA" id="ARBA00022532"/>
    </source>
</evidence>
<accession>A0A3P3W9M3</accession>
<dbReference type="FunFam" id="3.20.19.10:FF:000002">
    <property type="entry name" value="Aconitate hydratase, mitochondrial"/>
    <property type="match status" value="1"/>
</dbReference>
<dbReference type="GO" id="GO:0003994">
    <property type="term" value="F:aconitate hydratase activity"/>
    <property type="evidence" value="ECO:0007669"/>
    <property type="project" value="UniProtKB-EC"/>
</dbReference>
<dbReference type="FunFam" id="3.40.1060.10:FF:000001">
    <property type="entry name" value="Aconitate hydratase, mitochondrial"/>
    <property type="match status" value="1"/>
</dbReference>
<dbReference type="Pfam" id="PF00694">
    <property type="entry name" value="Aconitase_C"/>
    <property type="match status" value="1"/>
</dbReference>
<keyword evidence="10" id="KW-0411">Iron-sulfur</keyword>
<dbReference type="SUPFAM" id="SSF52016">
    <property type="entry name" value="LeuD/IlvD-like"/>
    <property type="match status" value="1"/>
</dbReference>
<name>A0A3P3W9M3_9FLAO</name>
<evidence type="ECO:0000256" key="11">
    <source>
        <dbReference type="ARBA" id="ARBA00023239"/>
    </source>
</evidence>
<keyword evidence="11 18" id="KW-0456">Lyase</keyword>
<dbReference type="InterPro" id="IPR036008">
    <property type="entry name" value="Aconitase_4Fe-4S_dom"/>
</dbReference>
<evidence type="ECO:0000256" key="14">
    <source>
        <dbReference type="ARBA" id="ARBA00031081"/>
    </source>
</evidence>
<dbReference type="Gene3D" id="3.20.19.10">
    <property type="entry name" value="Aconitase, domain 4"/>
    <property type="match status" value="1"/>
</dbReference>
<dbReference type="GO" id="GO:0051539">
    <property type="term" value="F:4 iron, 4 sulfur cluster binding"/>
    <property type="evidence" value="ECO:0007669"/>
    <property type="project" value="InterPro"/>
</dbReference>
<evidence type="ECO:0000256" key="13">
    <source>
        <dbReference type="ARBA" id="ARBA00029682"/>
    </source>
</evidence>
<comment type="cofactor">
    <cofactor evidence="1">
        <name>[4Fe-4S] cluster</name>
        <dbReference type="ChEBI" id="CHEBI:49883"/>
    </cofactor>
</comment>
<evidence type="ECO:0000256" key="1">
    <source>
        <dbReference type="ARBA" id="ARBA00001966"/>
    </source>
</evidence>
<evidence type="ECO:0000256" key="8">
    <source>
        <dbReference type="ARBA" id="ARBA00022946"/>
    </source>
</evidence>
<proteinExistence type="inferred from homology"/>
<evidence type="ECO:0000256" key="2">
    <source>
        <dbReference type="ARBA" id="ARBA00004717"/>
    </source>
</evidence>
<comment type="pathway">
    <text evidence="2">Carbohydrate metabolism; tricarboxylic acid cycle; isocitrate from oxaloacetate: step 2/2.</text>
</comment>
<evidence type="ECO:0000256" key="12">
    <source>
        <dbReference type="ARBA" id="ARBA00023501"/>
    </source>
</evidence>
<dbReference type="FunFam" id="3.30.499.10:FF:000004">
    <property type="entry name" value="Aconitate hydratase, mitochondrial"/>
    <property type="match status" value="1"/>
</dbReference>
<protein>
    <recommendedName>
        <fullName evidence="5">Aconitate hydratase A</fullName>
        <ecNumber evidence="4">4.2.1.3</ecNumber>
    </recommendedName>
    <alternativeName>
        <fullName evidence="13">Citrate hydro-lyase</fullName>
    </alternativeName>
    <alternativeName>
        <fullName evidence="15">Iron-responsive protein-like</fullName>
    </alternativeName>
    <alternativeName>
        <fullName evidence="14">RNA-binding protein</fullName>
    </alternativeName>
</protein>
<evidence type="ECO:0000259" key="16">
    <source>
        <dbReference type="Pfam" id="PF00330"/>
    </source>
</evidence>
<evidence type="ECO:0000256" key="7">
    <source>
        <dbReference type="ARBA" id="ARBA00022723"/>
    </source>
</evidence>
<dbReference type="InterPro" id="IPR018136">
    <property type="entry name" value="Aconitase_4Fe-4S_BS"/>
</dbReference>
<evidence type="ECO:0000256" key="4">
    <source>
        <dbReference type="ARBA" id="ARBA00012926"/>
    </source>
</evidence>
<sequence>MAFDIEMIKKVYEDMPARVDKARELVGRPLTLSEKILYAHLWEGMPSQKFERSKDYVDFAPDRVACQDATAQMALLQFMHAGKEQSAVPTTVHCDHLIQAKVGAEQDLAVANSQSKEVFDFLSSVTNKYGIGFWKPGSGIIHQILLENYAFPGGLMIGTDSHTVNAGGLGMLAIGVGGADAVDVMSGMAWELKFPKLIGVKLTGKLNGWTAPKDVILRVADILTVKGGTGAIVEYFGEGALSMSATGKGTICNMGAEIGATTSTFGYDDSMRRYLNATGRAEVVVAADKVADYLTADPEVYTNPEQYFDELIEINLSELEPYINGPFTPDRGTPVSKMKEEAAKNDWPIKVEWGLIGSCTNSSYEDMSRAVSIVNQAVELGITPKAEFGINPGSEQIRFTIERDGIIAAFEKMGTKVFTNACGPCIGQWDRAGADKQEKNTIVHSFNRNFSKRADGNPNTHAFVTSPEMVAALAISGRLDFNPITDTLINDNGEEVKFKPPFGDELPKKGFDVDDPGFQAPAEDGSKIEVIVSPTSQRLQLLEPFKPWDGKNITGAKLLIKAFGKCTTDHISMAGPWLRFRGHLDNISNNMLIGAENAFNHKTNWVKNELTGEYGEVPAVQRAYKAAGVPTIVVGDQNYGEGSSREHAAMEPRHLGVKAVLVKSFARIHETNLKKQGMLALTFANEADYDKIQEDDTINFLDLVEFAPAKPLTLEFVHSDGSKDIILANHTYNDQQIEWFKAGSALNLIAAG</sequence>
<evidence type="ECO:0000256" key="10">
    <source>
        <dbReference type="ARBA" id="ARBA00023014"/>
    </source>
</evidence>
<keyword evidence="8" id="KW-0809">Transit peptide</keyword>
<comment type="catalytic activity">
    <reaction evidence="12">
        <text>citrate = D-threo-isocitrate</text>
        <dbReference type="Rhea" id="RHEA:10336"/>
        <dbReference type="ChEBI" id="CHEBI:15562"/>
        <dbReference type="ChEBI" id="CHEBI:16947"/>
        <dbReference type="EC" id="4.2.1.3"/>
    </reaction>
</comment>
<organism evidence="18 19">
    <name type="scientific">Paenimyroides tangerinum</name>
    <dbReference type="NCBI Taxonomy" id="2488728"/>
    <lineage>
        <taxon>Bacteria</taxon>
        <taxon>Pseudomonadati</taxon>
        <taxon>Bacteroidota</taxon>
        <taxon>Flavobacteriia</taxon>
        <taxon>Flavobacteriales</taxon>
        <taxon>Flavobacteriaceae</taxon>
        <taxon>Paenimyroides</taxon>
    </lineage>
</organism>
<dbReference type="GO" id="GO:0006099">
    <property type="term" value="P:tricarboxylic acid cycle"/>
    <property type="evidence" value="ECO:0007669"/>
    <property type="project" value="UniProtKB-UniPathway"/>
</dbReference>
<dbReference type="EC" id="4.2.1.3" evidence="4"/>
<dbReference type="NCBIfam" id="TIGR01340">
    <property type="entry name" value="aconitase_mito"/>
    <property type="match status" value="1"/>
</dbReference>
<dbReference type="PROSITE" id="PS00450">
    <property type="entry name" value="ACONITASE_1"/>
    <property type="match status" value="1"/>
</dbReference>
<dbReference type="UniPathway" id="UPA00223">
    <property type="reaction ID" value="UER00718"/>
</dbReference>
<keyword evidence="6" id="KW-0816">Tricarboxylic acid cycle</keyword>
<dbReference type="InterPro" id="IPR015931">
    <property type="entry name" value="Acnase/IPM_dHydase_lsu_aba_1/3"/>
</dbReference>
<dbReference type="InterPro" id="IPR000573">
    <property type="entry name" value="AconitaseA/IPMdHydase_ssu_swvl"/>
</dbReference>
<evidence type="ECO:0000259" key="17">
    <source>
        <dbReference type="Pfam" id="PF00694"/>
    </source>
</evidence>
<dbReference type="PANTHER" id="PTHR43160">
    <property type="entry name" value="ACONITATE HYDRATASE B"/>
    <property type="match status" value="1"/>
</dbReference>
<dbReference type="OrthoDB" id="9764318at2"/>
<dbReference type="InterPro" id="IPR001030">
    <property type="entry name" value="Acoase/IPM_deHydtase_lsu_aba"/>
</dbReference>
<dbReference type="FunFam" id="3.30.499.10:FF:000003">
    <property type="entry name" value="Aconitate hydratase, mitochondrial"/>
    <property type="match status" value="1"/>
</dbReference>
<dbReference type="Pfam" id="PF00330">
    <property type="entry name" value="Aconitase"/>
    <property type="match status" value="1"/>
</dbReference>
<dbReference type="NCBIfam" id="NF005558">
    <property type="entry name" value="PRK07229.1"/>
    <property type="match status" value="1"/>
</dbReference>
<evidence type="ECO:0000313" key="18">
    <source>
        <dbReference type="EMBL" id="RRJ89353.1"/>
    </source>
</evidence>